<gene>
    <name evidence="2" type="ORF">IRI77_09350</name>
</gene>
<dbReference type="AlphaFoldDB" id="A0A7S7NUN3"/>
<dbReference type="InterPro" id="IPR012368">
    <property type="entry name" value="OxRdtase_Mopterin-bd_su_IorB"/>
</dbReference>
<evidence type="ECO:0000259" key="1">
    <source>
        <dbReference type="SMART" id="SM01008"/>
    </source>
</evidence>
<sequence>MATTTPEVRPASKSKEQVGRRGFLASAAGGLTLAFFIPEVSRLSDIEAAPLPGQVNAWLQVGTDGSITLTIGSSEMGQGSMSGLAQVLAEELVVDYAKVKVVQGGPSLVNPVPVGAAINTVGSSVIRTNFWKMRDAAASARETLVQAAMNAKSDQTRSNFSVTSGAVKHVPSGALFTYAQLAAAAALLPPAANAPLIPDSQFKLIGKTVPRVDIPSKVNGSARYGLDVRVDGMVYAVIKHCPTFGGTLASTPSVPSGMLAVVPTKVIAGTGRGTEVTDSVNAVAVVGPNTWDTWQAAKRLKVTWSLPSSAANLNNAKFLSDGQALLTTATPFVAGGANPPGTLYTVEGAASSAAAANASAAKIVDATYTLPYVSHACMEVLNCTVNYVAGVSCEVWAPTQSAKAVLSLVMTMTGLPATAVTVHTMYLGGGLGRKAEVDFVSQAVQVAMHVNKPVKLMWPREEDFTRDQYRPMGVIHGRAGLDSAGNILGWSYRNVSPSILGQRGIPLGASGDSQGIEGAVNLPYNIGARVTEWVSHPSPIPVGFWRSVGASLNTFAVECLIDELATAAGQDPYQFRRSKLTDPRWIAVLDAAAALGNWTSAPPAGRARGIAIGAAFNSIVAEVVEISNVTTTGLRVNRVSCAIDCYIPVNPGSIQAQLQGGIVHGLNAALYGQQTFVSGVAQAKNFNKSRMIRLGEMPQIGITIIPGPAASDRTVNIGGAGELGVPTFAPALANAYFKLTGKRVRSLPLFPGATMGGL</sequence>
<evidence type="ECO:0000313" key="3">
    <source>
        <dbReference type="Proteomes" id="UP000593892"/>
    </source>
</evidence>
<feature type="domain" description="Aldehyde oxidase/xanthine dehydrogenase a/b hammerhead" evidence="1">
    <location>
        <begin position="219"/>
        <end position="307"/>
    </location>
</feature>
<dbReference type="Proteomes" id="UP000593892">
    <property type="component" value="Chromosome"/>
</dbReference>
<proteinExistence type="predicted"/>
<evidence type="ECO:0000313" key="2">
    <source>
        <dbReference type="EMBL" id="QOY90138.1"/>
    </source>
</evidence>
<dbReference type="EMBL" id="CP063849">
    <property type="protein sequence ID" value="QOY90138.1"/>
    <property type="molecule type" value="Genomic_DNA"/>
</dbReference>
<dbReference type="PANTHER" id="PTHR47495:SF2">
    <property type="entry name" value="ALDEHYDE DEHYDROGENASE"/>
    <property type="match status" value="1"/>
</dbReference>
<dbReference type="InterPro" id="IPR037165">
    <property type="entry name" value="AldOxase/xan_DH_Mopterin-bd_sf"/>
</dbReference>
<dbReference type="Gene3D" id="3.90.1170.50">
    <property type="entry name" value="Aldehyde oxidase/xanthine dehydrogenase, a/b hammerhead"/>
    <property type="match status" value="1"/>
</dbReference>
<keyword evidence="3" id="KW-1185">Reference proteome</keyword>
<organism evidence="2 3">
    <name type="scientific">Paludibaculum fermentans</name>
    <dbReference type="NCBI Taxonomy" id="1473598"/>
    <lineage>
        <taxon>Bacteria</taxon>
        <taxon>Pseudomonadati</taxon>
        <taxon>Acidobacteriota</taxon>
        <taxon>Terriglobia</taxon>
        <taxon>Bryobacterales</taxon>
        <taxon>Bryobacteraceae</taxon>
        <taxon>Paludibaculum</taxon>
    </lineage>
</organism>
<dbReference type="Pfam" id="PF20256">
    <property type="entry name" value="MoCoBD_2"/>
    <property type="match status" value="1"/>
</dbReference>
<dbReference type="SMART" id="SM01008">
    <property type="entry name" value="Ald_Xan_dh_C"/>
    <property type="match status" value="1"/>
</dbReference>
<name>A0A7S7NUN3_PALFE</name>
<protein>
    <submittedName>
        <fullName evidence="2">Xanthine dehydrogenase family protein molybdopterin-binding subunit</fullName>
    </submittedName>
</protein>
<dbReference type="Pfam" id="PF02738">
    <property type="entry name" value="MoCoBD_1"/>
    <property type="match status" value="1"/>
</dbReference>
<dbReference type="GO" id="GO:0016491">
    <property type="term" value="F:oxidoreductase activity"/>
    <property type="evidence" value="ECO:0007669"/>
    <property type="project" value="InterPro"/>
</dbReference>
<reference evidence="2 3" key="1">
    <citation type="submission" date="2020-10" db="EMBL/GenBank/DDBJ databases">
        <title>Complete genome sequence of Paludibaculum fermentans P105T, a facultatively anaerobic acidobacterium capable of dissimilatory Fe(III) reduction.</title>
        <authorList>
            <person name="Dedysh S.N."/>
            <person name="Beletsky A.V."/>
            <person name="Kulichevskaya I.S."/>
            <person name="Mardanov A.V."/>
            <person name="Ravin N.V."/>
        </authorList>
    </citation>
    <scope>NUCLEOTIDE SEQUENCE [LARGE SCALE GENOMIC DNA]</scope>
    <source>
        <strain evidence="2 3">P105</strain>
    </source>
</reference>
<dbReference type="InterPro" id="IPR008274">
    <property type="entry name" value="AldOxase/xan_DH_MoCoBD1"/>
</dbReference>
<dbReference type="InterPro" id="IPR052516">
    <property type="entry name" value="N-heterocyclic_Hydroxylase"/>
</dbReference>
<dbReference type="KEGG" id="pfer:IRI77_09350"/>
<dbReference type="SUPFAM" id="SSF56003">
    <property type="entry name" value="Molybdenum cofactor-binding domain"/>
    <property type="match status" value="2"/>
</dbReference>
<dbReference type="InterPro" id="IPR000674">
    <property type="entry name" value="Ald_Oxase/Xan_DH_a/b"/>
</dbReference>
<dbReference type="InterPro" id="IPR046867">
    <property type="entry name" value="AldOxase/xan_DH_MoCoBD2"/>
</dbReference>
<dbReference type="Gene3D" id="3.30.365.10">
    <property type="entry name" value="Aldehyde oxidase/xanthine dehydrogenase, molybdopterin binding domain"/>
    <property type="match status" value="4"/>
</dbReference>
<accession>A0A7S7NUN3</accession>
<dbReference type="PIRSF" id="PIRSF036389">
    <property type="entry name" value="IOR_B"/>
    <property type="match status" value="1"/>
</dbReference>
<dbReference type="PANTHER" id="PTHR47495">
    <property type="entry name" value="ALDEHYDE DEHYDROGENASE"/>
    <property type="match status" value="1"/>
</dbReference>
<dbReference type="RefSeq" id="WP_194451803.1">
    <property type="nucleotide sequence ID" value="NZ_CP063849.1"/>
</dbReference>